<dbReference type="GO" id="GO:0031201">
    <property type="term" value="C:SNARE complex"/>
    <property type="evidence" value="ECO:0007669"/>
    <property type="project" value="TreeGrafter"/>
</dbReference>
<dbReference type="PANTHER" id="PTHR19957">
    <property type="entry name" value="SYNTAXIN"/>
    <property type="match status" value="1"/>
</dbReference>
<dbReference type="GO" id="GO:0012505">
    <property type="term" value="C:endomembrane system"/>
    <property type="evidence" value="ECO:0007669"/>
    <property type="project" value="TreeGrafter"/>
</dbReference>
<dbReference type="GO" id="GO:0006906">
    <property type="term" value="P:vesicle fusion"/>
    <property type="evidence" value="ECO:0007669"/>
    <property type="project" value="TreeGrafter"/>
</dbReference>
<dbReference type="GO" id="GO:0048278">
    <property type="term" value="P:vesicle docking"/>
    <property type="evidence" value="ECO:0007669"/>
    <property type="project" value="TreeGrafter"/>
</dbReference>
<evidence type="ECO:0000256" key="1">
    <source>
        <dbReference type="ARBA" id="ARBA00009063"/>
    </source>
</evidence>
<keyword evidence="3" id="KW-1133">Transmembrane helix</keyword>
<dbReference type="Pfam" id="PF05739">
    <property type="entry name" value="SNARE"/>
    <property type="match status" value="1"/>
</dbReference>
<dbReference type="EMBL" id="CP034461">
    <property type="protein sequence ID" value="QBM90728.1"/>
    <property type="molecule type" value="Genomic_DNA"/>
</dbReference>
<dbReference type="STRING" id="2163413.A0A4P6XWN8"/>
<keyword evidence="3" id="KW-0472">Membrane</keyword>
<accession>A0A4P6XWN8</accession>
<feature type="domain" description="T-SNARE coiled-coil homology" evidence="4">
    <location>
        <begin position="194"/>
        <end position="256"/>
    </location>
</feature>
<name>A0A4P6XWN8_9ASCO</name>
<dbReference type="GO" id="GO:0006886">
    <property type="term" value="P:intracellular protein transport"/>
    <property type="evidence" value="ECO:0007669"/>
    <property type="project" value="InterPro"/>
</dbReference>
<reference evidence="6" key="1">
    <citation type="submission" date="2019-03" db="EMBL/GenBank/DDBJ databases">
        <title>Snf2 controls pulcherriminic acid biosynthesis and connects pigmentation and antifungal activity of the yeast Metschnikowia pulcherrima.</title>
        <authorList>
            <person name="Gore-Lloyd D."/>
            <person name="Sumann I."/>
            <person name="Brachmann A.O."/>
            <person name="Schneeberger K."/>
            <person name="Ortiz-Merino R.A."/>
            <person name="Moreno-Beltran M."/>
            <person name="Schlaefli M."/>
            <person name="Kirner P."/>
            <person name="Santos Kron A."/>
            <person name="Wolfe K.H."/>
            <person name="Piel J."/>
            <person name="Ahrens C.H."/>
            <person name="Henk D."/>
            <person name="Freimoser F.M."/>
        </authorList>
    </citation>
    <scope>NUCLEOTIDE SEQUENCE [LARGE SCALE GENOMIC DNA]</scope>
    <source>
        <strain evidence="6">APC 1.2</strain>
    </source>
</reference>
<dbReference type="GO" id="GO:0006896">
    <property type="term" value="P:Golgi to vacuole transport"/>
    <property type="evidence" value="ECO:0007669"/>
    <property type="project" value="TreeGrafter"/>
</dbReference>
<dbReference type="SUPFAM" id="SSF47661">
    <property type="entry name" value="t-snare proteins"/>
    <property type="match status" value="1"/>
</dbReference>
<dbReference type="SMART" id="SM00397">
    <property type="entry name" value="t_SNARE"/>
    <property type="match status" value="1"/>
</dbReference>
<evidence type="ECO:0000259" key="4">
    <source>
        <dbReference type="PROSITE" id="PS50192"/>
    </source>
</evidence>
<dbReference type="Pfam" id="PF14523">
    <property type="entry name" value="Syntaxin_2"/>
    <property type="match status" value="1"/>
</dbReference>
<dbReference type="GO" id="GO:0005484">
    <property type="term" value="F:SNAP receptor activity"/>
    <property type="evidence" value="ECO:0007669"/>
    <property type="project" value="InterPro"/>
</dbReference>
<evidence type="ECO:0000313" key="5">
    <source>
        <dbReference type="EMBL" id="QBM90728.1"/>
    </source>
</evidence>
<organism evidence="5 6">
    <name type="scientific">Metschnikowia aff. pulcherrima</name>
    <dbReference type="NCBI Taxonomy" id="2163413"/>
    <lineage>
        <taxon>Eukaryota</taxon>
        <taxon>Fungi</taxon>
        <taxon>Dikarya</taxon>
        <taxon>Ascomycota</taxon>
        <taxon>Saccharomycotina</taxon>
        <taxon>Pichiomycetes</taxon>
        <taxon>Metschnikowiaceae</taxon>
        <taxon>Metschnikowia</taxon>
    </lineage>
</organism>
<feature type="region of interest" description="Disordered" evidence="2">
    <location>
        <begin position="102"/>
        <end position="121"/>
    </location>
</feature>
<dbReference type="CDD" id="cd15840">
    <property type="entry name" value="SNARE_Qa"/>
    <property type="match status" value="1"/>
</dbReference>
<evidence type="ECO:0000256" key="3">
    <source>
        <dbReference type="SAM" id="Phobius"/>
    </source>
</evidence>
<dbReference type="AlphaFoldDB" id="A0A4P6XWN8"/>
<dbReference type="InterPro" id="IPR000727">
    <property type="entry name" value="T_SNARE_dom"/>
</dbReference>
<protein>
    <submittedName>
        <fullName evidence="5">Syntaxin 7</fullName>
    </submittedName>
</protein>
<dbReference type="Gene3D" id="1.20.58.70">
    <property type="match status" value="1"/>
</dbReference>
<feature type="region of interest" description="Disordered" evidence="2">
    <location>
        <begin position="140"/>
        <end position="173"/>
    </location>
</feature>
<keyword evidence="3" id="KW-0812">Transmembrane</keyword>
<dbReference type="Gene3D" id="1.20.5.110">
    <property type="match status" value="1"/>
</dbReference>
<dbReference type="PANTHER" id="PTHR19957:SF418">
    <property type="entry name" value="SNAP RECEPTOR"/>
    <property type="match status" value="1"/>
</dbReference>
<dbReference type="InterPro" id="IPR006012">
    <property type="entry name" value="Syntaxin/epimorphin_CS"/>
</dbReference>
<dbReference type="GO" id="GO:0000149">
    <property type="term" value="F:SNARE binding"/>
    <property type="evidence" value="ECO:0007669"/>
    <property type="project" value="TreeGrafter"/>
</dbReference>
<feature type="transmembrane region" description="Helical" evidence="3">
    <location>
        <begin position="266"/>
        <end position="286"/>
    </location>
</feature>
<dbReference type="InterPro" id="IPR045242">
    <property type="entry name" value="Syntaxin"/>
</dbReference>
<proteinExistence type="inferred from homology"/>
<dbReference type="InterPro" id="IPR006011">
    <property type="entry name" value="Syntaxin_N"/>
</dbReference>
<evidence type="ECO:0000256" key="2">
    <source>
        <dbReference type="SAM" id="MobiDB-lite"/>
    </source>
</evidence>
<dbReference type="PROSITE" id="PS00914">
    <property type="entry name" value="SYNTAXIN"/>
    <property type="match status" value="1"/>
</dbReference>
<evidence type="ECO:0000313" key="6">
    <source>
        <dbReference type="Proteomes" id="UP000292447"/>
    </source>
</evidence>
<gene>
    <name evidence="5" type="primary">MPUL0F03150</name>
    <name evidence="5" type="ORF">METSCH_F03150</name>
</gene>
<keyword evidence="6" id="KW-1185">Reference proteome</keyword>
<comment type="similarity">
    <text evidence="1">Belongs to the syntaxin family.</text>
</comment>
<dbReference type="Proteomes" id="UP000292447">
    <property type="component" value="Chromosome VI"/>
</dbReference>
<feature type="compositionally biased region" description="Basic and acidic residues" evidence="2">
    <location>
        <begin position="105"/>
        <end position="121"/>
    </location>
</feature>
<dbReference type="PROSITE" id="PS50192">
    <property type="entry name" value="T_SNARE"/>
    <property type="match status" value="1"/>
</dbReference>
<sequence>MSFANYDLEAQTDLPKKQVLLLLLLQNTETDLDSIIRKTSHQIQTYGLLVASFNNEKKLLGSRRDDVQLRRKLASSQQNIVSLGSAIRKLIADITVVMSDSSSESEVKASSRQHMMKDRLSSDFRDLKSNFDKAVQDYTEKTARAPLQPQKSTNIGDYTESSPLLSQNENERQAQLQIQEDQDVIEQTELQYHMLLTEERNRQIEQVAEGIREVNSIFKDLGELVNQQGEQLDTVEENVLQMSGNAHEASRELNKAHEYQKRKSKWSCVLLVALCVFVLVMVLMVVS</sequence>
<feature type="compositionally biased region" description="Polar residues" evidence="2">
    <location>
        <begin position="149"/>
        <end position="173"/>
    </location>
</feature>
<dbReference type="InterPro" id="IPR010989">
    <property type="entry name" value="SNARE"/>
</dbReference>